<dbReference type="GO" id="GO:0016755">
    <property type="term" value="F:aminoacyltransferase activity"/>
    <property type="evidence" value="ECO:0007669"/>
    <property type="project" value="InterPro"/>
</dbReference>
<keyword evidence="5" id="KW-0012">Acyltransferase</keyword>
<evidence type="ECO:0000256" key="5">
    <source>
        <dbReference type="ARBA" id="ARBA00023315"/>
    </source>
</evidence>
<dbReference type="SUPFAM" id="SSF55729">
    <property type="entry name" value="Acyl-CoA N-acyltransferases (Nat)"/>
    <property type="match status" value="2"/>
</dbReference>
<comment type="similarity">
    <text evidence="1">Belongs to the FemABX family.</text>
</comment>
<evidence type="ECO:0008006" key="9">
    <source>
        <dbReference type="Google" id="ProtNLM"/>
    </source>
</evidence>
<dbReference type="Pfam" id="PF02388">
    <property type="entry name" value="FemAB"/>
    <property type="match status" value="2"/>
</dbReference>
<dbReference type="InterPro" id="IPR003447">
    <property type="entry name" value="FEMABX"/>
</dbReference>
<dbReference type="GO" id="GO:0008360">
    <property type="term" value="P:regulation of cell shape"/>
    <property type="evidence" value="ECO:0007669"/>
    <property type="project" value="UniProtKB-KW"/>
</dbReference>
<comment type="caution">
    <text evidence="7">The sequence shown here is derived from an EMBL/GenBank/DDBJ whole genome shotgun (WGS) entry which is preliminary data.</text>
</comment>
<reference evidence="7 8" key="1">
    <citation type="journal article" date="2016" name="Nat. Commun.">
        <title>Thousands of microbial genomes shed light on interconnected biogeochemical processes in an aquifer system.</title>
        <authorList>
            <person name="Anantharaman K."/>
            <person name="Brown C.T."/>
            <person name="Hug L.A."/>
            <person name="Sharon I."/>
            <person name="Castelle C.J."/>
            <person name="Probst A.J."/>
            <person name="Thomas B.C."/>
            <person name="Singh A."/>
            <person name="Wilkins M.J."/>
            <person name="Karaoz U."/>
            <person name="Brodie E.L."/>
            <person name="Williams K.H."/>
            <person name="Hubbard S.S."/>
            <person name="Banfield J.F."/>
        </authorList>
    </citation>
    <scope>NUCLEOTIDE SEQUENCE [LARGE SCALE GENOMIC DNA]</scope>
</reference>
<dbReference type="Proteomes" id="UP000176770">
    <property type="component" value="Unassembled WGS sequence"/>
</dbReference>
<dbReference type="PANTHER" id="PTHR36174">
    <property type="entry name" value="LIPID II:GLYCINE GLYCYLTRANSFERASE"/>
    <property type="match status" value="1"/>
</dbReference>
<keyword evidence="4" id="KW-0573">Peptidoglycan synthesis</keyword>
<dbReference type="Gene3D" id="3.40.630.30">
    <property type="match status" value="2"/>
</dbReference>
<proteinExistence type="inferred from homology"/>
<keyword evidence="2" id="KW-0808">Transferase</keyword>
<dbReference type="InterPro" id="IPR050644">
    <property type="entry name" value="PG_Glycine_Bridge_Synth"/>
</dbReference>
<evidence type="ECO:0000313" key="7">
    <source>
        <dbReference type="EMBL" id="OGZ62069.1"/>
    </source>
</evidence>
<dbReference type="AlphaFoldDB" id="A0A1G2HI58"/>
<evidence type="ECO:0000256" key="6">
    <source>
        <dbReference type="ARBA" id="ARBA00023316"/>
    </source>
</evidence>
<accession>A0A1G2HI58</accession>
<evidence type="ECO:0000256" key="1">
    <source>
        <dbReference type="ARBA" id="ARBA00009943"/>
    </source>
</evidence>
<dbReference type="PROSITE" id="PS51191">
    <property type="entry name" value="FEMABX"/>
    <property type="match status" value="1"/>
</dbReference>
<evidence type="ECO:0000256" key="3">
    <source>
        <dbReference type="ARBA" id="ARBA00022960"/>
    </source>
</evidence>
<evidence type="ECO:0000313" key="8">
    <source>
        <dbReference type="Proteomes" id="UP000176770"/>
    </source>
</evidence>
<dbReference type="STRING" id="1802165.A3F94_02455"/>
<dbReference type="GO" id="GO:0009252">
    <property type="term" value="P:peptidoglycan biosynthetic process"/>
    <property type="evidence" value="ECO:0007669"/>
    <property type="project" value="UniProtKB-KW"/>
</dbReference>
<evidence type="ECO:0000256" key="4">
    <source>
        <dbReference type="ARBA" id="ARBA00022984"/>
    </source>
</evidence>
<sequence>MSSTSLKIYEIREKQVWENFVTSQEEHSFLHSWAWGEFNKSMGDKIWRLGVYESGELIAVALLIKVHARRGDFLFVPHGPIIENQKYNLKFKILEILTKEFRKAAKEEKTSFVRVSPLFKNTEENAEVFRKLQYRPAPIYMHAEVTWTLSLKKSENELLYGMRKNTRNLVRRAEKEEVKIEFGTSPDALDEFMKLYKQTSHKHSFIPFSKRYIENEIKAFDQEKKCSIKIYLAKYSGQCISGAIIVFYGNSAFYHHGASGSGFSKIPASYLLQWEAMKDAKKENKEFYNFWGIAKNEEDKKHPWYGLSLFKKGFGGERKDYLHAQDLVISPLYWLSYAVDKARLWKRGV</sequence>
<dbReference type="PANTHER" id="PTHR36174:SF1">
    <property type="entry name" value="LIPID II:GLYCINE GLYCYLTRANSFERASE"/>
    <property type="match status" value="1"/>
</dbReference>
<dbReference type="EMBL" id="MHOK01000009">
    <property type="protein sequence ID" value="OGZ62069.1"/>
    <property type="molecule type" value="Genomic_DNA"/>
</dbReference>
<name>A0A1G2HI58_9BACT</name>
<gene>
    <name evidence="7" type="ORF">A3F94_02455</name>
</gene>
<keyword evidence="3" id="KW-0133">Cell shape</keyword>
<evidence type="ECO:0000256" key="2">
    <source>
        <dbReference type="ARBA" id="ARBA00022679"/>
    </source>
</evidence>
<protein>
    <recommendedName>
        <fullName evidence="9">BioF2-like acetyltransferase domain-containing protein</fullName>
    </recommendedName>
</protein>
<organism evidence="7 8">
    <name type="scientific">Candidatus Spechtbacteria bacterium RIFCSPLOWO2_12_FULL_38_22</name>
    <dbReference type="NCBI Taxonomy" id="1802165"/>
    <lineage>
        <taxon>Bacteria</taxon>
        <taxon>Candidatus Spechtiibacteriota</taxon>
    </lineage>
</organism>
<dbReference type="GO" id="GO:0071555">
    <property type="term" value="P:cell wall organization"/>
    <property type="evidence" value="ECO:0007669"/>
    <property type="project" value="UniProtKB-KW"/>
</dbReference>
<keyword evidence="6" id="KW-0961">Cell wall biogenesis/degradation</keyword>
<dbReference type="InterPro" id="IPR016181">
    <property type="entry name" value="Acyl_CoA_acyltransferase"/>
</dbReference>